<name>A0A516KH58_9BACI</name>
<organism evidence="1 2">
    <name type="scientific">Radiobacillus deserti</name>
    <dbReference type="NCBI Taxonomy" id="2594883"/>
    <lineage>
        <taxon>Bacteria</taxon>
        <taxon>Bacillati</taxon>
        <taxon>Bacillota</taxon>
        <taxon>Bacilli</taxon>
        <taxon>Bacillales</taxon>
        <taxon>Bacillaceae</taxon>
        <taxon>Radiobacillus</taxon>
    </lineage>
</organism>
<dbReference type="OrthoDB" id="2990595at2"/>
<dbReference type="KEGG" id="aqt:FN924_11285"/>
<dbReference type="RefSeq" id="WP_143894536.1">
    <property type="nucleotide sequence ID" value="NZ_CP041666.1"/>
</dbReference>
<dbReference type="EMBL" id="CP041666">
    <property type="protein sequence ID" value="QDP40717.1"/>
    <property type="molecule type" value="Genomic_DNA"/>
</dbReference>
<reference evidence="1 2" key="1">
    <citation type="submission" date="2019-07" db="EMBL/GenBank/DDBJ databases">
        <authorList>
            <person name="Li J."/>
        </authorList>
    </citation>
    <scope>NUCLEOTIDE SEQUENCE [LARGE SCALE GENOMIC DNA]</scope>
    <source>
        <strain evidence="1 2">TKL69</strain>
    </source>
</reference>
<evidence type="ECO:0000313" key="2">
    <source>
        <dbReference type="Proteomes" id="UP000315215"/>
    </source>
</evidence>
<accession>A0A516KH58</accession>
<keyword evidence="2" id="KW-1185">Reference proteome</keyword>
<evidence type="ECO:0008006" key="3">
    <source>
        <dbReference type="Google" id="ProtNLM"/>
    </source>
</evidence>
<proteinExistence type="predicted"/>
<protein>
    <recommendedName>
        <fullName evidence="3">Post-transcriptional regulator</fullName>
    </recommendedName>
</protein>
<sequence>MSTIKTIDEWKSSLLPVLDSKVNEFHLMGYSRASREDVWKCLSKKVWKGNPEKRLHEVVGDILHLSSAVYMSYLTVEAYQEDEGLLESIAALTRPTQ</sequence>
<dbReference type="AlphaFoldDB" id="A0A516KH58"/>
<dbReference type="Pfam" id="PF13797">
    <property type="entry name" value="Post_transc_reg"/>
    <property type="match status" value="1"/>
</dbReference>
<dbReference type="InterPro" id="IPR025716">
    <property type="entry name" value="Post-transcriptional_regulator"/>
</dbReference>
<gene>
    <name evidence="1" type="ORF">FN924_11285</name>
</gene>
<dbReference type="Proteomes" id="UP000315215">
    <property type="component" value="Chromosome"/>
</dbReference>
<evidence type="ECO:0000313" key="1">
    <source>
        <dbReference type="EMBL" id="QDP40717.1"/>
    </source>
</evidence>